<dbReference type="Proteomes" id="UP001225596">
    <property type="component" value="Unassembled WGS sequence"/>
</dbReference>
<dbReference type="RefSeq" id="WP_338437541.1">
    <property type="nucleotide sequence ID" value="NZ_JAUYVH010000010.1"/>
</dbReference>
<dbReference type="EMBL" id="JAUYVH010000010">
    <property type="protein sequence ID" value="MDQ9171608.1"/>
    <property type="molecule type" value="Genomic_DNA"/>
</dbReference>
<comment type="caution">
    <text evidence="3">The sequence shown here is derived from an EMBL/GenBank/DDBJ whole genome shotgun (WGS) entry which is preliminary data.</text>
</comment>
<evidence type="ECO:0000313" key="3">
    <source>
        <dbReference type="EMBL" id="MDQ9171608.1"/>
    </source>
</evidence>
<dbReference type="PANTHER" id="PTHR46268:SF6">
    <property type="entry name" value="UNIVERSAL STRESS PROTEIN UP12"/>
    <property type="match status" value="1"/>
</dbReference>
<name>A0ABU1BTL7_9BURK</name>
<evidence type="ECO:0000313" key="4">
    <source>
        <dbReference type="Proteomes" id="UP001225596"/>
    </source>
</evidence>
<evidence type="ECO:0000256" key="1">
    <source>
        <dbReference type="ARBA" id="ARBA00008791"/>
    </source>
</evidence>
<evidence type="ECO:0000259" key="2">
    <source>
        <dbReference type="Pfam" id="PF00582"/>
    </source>
</evidence>
<dbReference type="InterPro" id="IPR014729">
    <property type="entry name" value="Rossmann-like_a/b/a_fold"/>
</dbReference>
<dbReference type="SUPFAM" id="SSF52402">
    <property type="entry name" value="Adenine nucleotide alpha hydrolases-like"/>
    <property type="match status" value="1"/>
</dbReference>
<comment type="similarity">
    <text evidence="1">Belongs to the universal stress protein A family.</text>
</comment>
<dbReference type="InterPro" id="IPR006015">
    <property type="entry name" value="Universal_stress_UspA"/>
</dbReference>
<dbReference type="InterPro" id="IPR006016">
    <property type="entry name" value="UspA"/>
</dbReference>
<dbReference type="CDD" id="cd00293">
    <property type="entry name" value="USP-like"/>
    <property type="match status" value="1"/>
</dbReference>
<accession>A0ABU1BTL7</accession>
<organism evidence="3 4">
    <name type="scientific">Keguizhuia sedimenti</name>
    <dbReference type="NCBI Taxonomy" id="3064264"/>
    <lineage>
        <taxon>Bacteria</taxon>
        <taxon>Pseudomonadati</taxon>
        <taxon>Pseudomonadota</taxon>
        <taxon>Betaproteobacteria</taxon>
        <taxon>Burkholderiales</taxon>
        <taxon>Oxalobacteraceae</taxon>
        <taxon>Keguizhuia</taxon>
    </lineage>
</organism>
<proteinExistence type="inferred from homology"/>
<dbReference type="PANTHER" id="PTHR46268">
    <property type="entry name" value="STRESS RESPONSE PROTEIN NHAX"/>
    <property type="match status" value="1"/>
</dbReference>
<gene>
    <name evidence="3" type="ORF">Q8A64_14430</name>
</gene>
<dbReference type="Pfam" id="PF00582">
    <property type="entry name" value="Usp"/>
    <property type="match status" value="1"/>
</dbReference>
<dbReference type="Gene3D" id="3.40.50.620">
    <property type="entry name" value="HUPs"/>
    <property type="match status" value="1"/>
</dbReference>
<reference evidence="3 4" key="1">
    <citation type="submission" date="2023-08" db="EMBL/GenBank/DDBJ databases">
        <title>Oxalobacteraceae gen .nov., isolated from river sludge outside the plant.</title>
        <authorList>
            <person name="Zhao S.Y."/>
        </authorList>
    </citation>
    <scope>NUCLEOTIDE SEQUENCE [LARGE SCALE GENOMIC DNA]</scope>
    <source>
        <strain evidence="3 4">R-40</strain>
    </source>
</reference>
<sequence length="140" mass="15324">MQTILVPCDGSANALRAVRYAANLAKRCPDTQLELLYVEDPVRMHQFTHLSADQQKEIKEKDADRVLQEARQMLMSEGVAYHEFIRTGAAASEISLHACEAGCESIIMGTRGMSPIASVLIGSVATYTVHLSHVPVTLVK</sequence>
<protein>
    <submittedName>
        <fullName evidence="3">Universal stress protein</fullName>
    </submittedName>
</protein>
<keyword evidence="4" id="KW-1185">Reference proteome</keyword>
<feature type="domain" description="UspA" evidence="2">
    <location>
        <begin position="1"/>
        <end position="140"/>
    </location>
</feature>
<dbReference type="PRINTS" id="PR01438">
    <property type="entry name" value="UNVRSLSTRESS"/>
</dbReference>